<dbReference type="EMBL" id="JAGPYM010000042">
    <property type="protein sequence ID" value="KAH6874069.1"/>
    <property type="molecule type" value="Genomic_DNA"/>
</dbReference>
<gene>
    <name evidence="1" type="ORF">B0T10DRAFT_415763</name>
</gene>
<dbReference type="OrthoDB" id="4763081at2759"/>
<comment type="caution">
    <text evidence="1">The sequence shown here is derived from an EMBL/GenBank/DDBJ whole genome shotgun (WGS) entry which is preliminary data.</text>
</comment>
<accession>A0A9P9AIC0</accession>
<evidence type="ECO:0000313" key="1">
    <source>
        <dbReference type="EMBL" id="KAH6874069.1"/>
    </source>
</evidence>
<keyword evidence="2" id="KW-1185">Reference proteome</keyword>
<name>A0A9P9AIC0_9HYPO</name>
<dbReference type="AlphaFoldDB" id="A0A9P9AIC0"/>
<proteinExistence type="predicted"/>
<evidence type="ECO:0000313" key="2">
    <source>
        <dbReference type="Proteomes" id="UP000777438"/>
    </source>
</evidence>
<dbReference type="Proteomes" id="UP000777438">
    <property type="component" value="Unassembled WGS sequence"/>
</dbReference>
<sequence>MDNRNPNHICLRVQCGICGWALLPGDAFVPLRDGDTSPEAAPCSDKAHFPGNGDTNLAFHDSLLCWRLKCWRCNRSPEAVGVHYDCFVLFKNECTTRDALDRLWMVAVSRSPWRGALDPGLDHDANLAVDLVYEKAEVYGIPELRALPAELIRLIRDYSEAATFWRYICATSLGRELARSSADSNSLSTPLSSISGWARGGEPVISQPEDSSLVRLAFDSRGIKQIERISSRPTYQHRRSDNLAYAIHEESQLRNATANFKYRILRLELPKSLSGFQIWDMPSPPSLEDCGFCGHIAQSTRFRTADLHGATGLTFFFSHGKVYAIHAHTATEPDSRRTFERISKRQIIAFGVRVKQAEGRVTAQKPCFAVRTKLAGDVFIGPCHTGQHRDMVLSQSQPRLLIYNTADFGPATIFGAYSWERHANRGFAPFEYPQPDKVLIQHANFSSAPLNGVTTMRVFYDQEKESCRAILFDYENGARRAVGSCRLGIDLVATYVKPVRICRFPSTYLPIGSGTRRQGVRIVGGCDGDTDCHGTGWVCSEMEGVLEFWSLGPDSAVRIHTGTEEQPFE</sequence>
<protein>
    <submittedName>
        <fullName evidence="1">Uncharacterized protein</fullName>
    </submittedName>
</protein>
<reference evidence="1 2" key="1">
    <citation type="journal article" date="2021" name="Nat. Commun.">
        <title>Genetic determinants of endophytism in the Arabidopsis root mycobiome.</title>
        <authorList>
            <person name="Mesny F."/>
            <person name="Miyauchi S."/>
            <person name="Thiergart T."/>
            <person name="Pickel B."/>
            <person name="Atanasova L."/>
            <person name="Karlsson M."/>
            <person name="Huettel B."/>
            <person name="Barry K.W."/>
            <person name="Haridas S."/>
            <person name="Chen C."/>
            <person name="Bauer D."/>
            <person name="Andreopoulos W."/>
            <person name="Pangilinan J."/>
            <person name="LaButti K."/>
            <person name="Riley R."/>
            <person name="Lipzen A."/>
            <person name="Clum A."/>
            <person name="Drula E."/>
            <person name="Henrissat B."/>
            <person name="Kohler A."/>
            <person name="Grigoriev I.V."/>
            <person name="Martin F.M."/>
            <person name="Hacquard S."/>
        </authorList>
    </citation>
    <scope>NUCLEOTIDE SEQUENCE [LARGE SCALE GENOMIC DNA]</scope>
    <source>
        <strain evidence="1 2">MPI-CAGE-CH-0241</strain>
    </source>
</reference>
<organism evidence="1 2">
    <name type="scientific">Thelonectria olida</name>
    <dbReference type="NCBI Taxonomy" id="1576542"/>
    <lineage>
        <taxon>Eukaryota</taxon>
        <taxon>Fungi</taxon>
        <taxon>Dikarya</taxon>
        <taxon>Ascomycota</taxon>
        <taxon>Pezizomycotina</taxon>
        <taxon>Sordariomycetes</taxon>
        <taxon>Hypocreomycetidae</taxon>
        <taxon>Hypocreales</taxon>
        <taxon>Nectriaceae</taxon>
        <taxon>Thelonectria</taxon>
    </lineage>
</organism>